<evidence type="ECO:0000313" key="1">
    <source>
        <dbReference type="EMBL" id="HHO74686.1"/>
    </source>
</evidence>
<dbReference type="AlphaFoldDB" id="A0A7C5T0U3"/>
<gene>
    <name evidence="1" type="ORF">ENN04_08695</name>
</gene>
<dbReference type="SUPFAM" id="SSF88713">
    <property type="entry name" value="Glycoside hydrolase/deacetylase"/>
    <property type="match status" value="1"/>
</dbReference>
<dbReference type="GO" id="GO:0005975">
    <property type="term" value="P:carbohydrate metabolic process"/>
    <property type="evidence" value="ECO:0007669"/>
    <property type="project" value="InterPro"/>
</dbReference>
<name>A0A7C5T0U3_9AQUI</name>
<sequence>MAVEYLIRLDDACPTQNRDNWKMIEDILDKYEVKPIVAVIPDCKDPSLAYDKPMENFWDLVKNWEKKGWTIGMHGYQHLYVPMDKRKSIIPIHNKTEFAGLPYEVQKEKIKRAWEIFIYNGVEPRIWIAPAHTFDHNTLKALLDYTKIRIVSDGFAFDIFKYHDFFFIPQQIWKFIKPPLEYPFRLFTICLHPNTMSKEEILAVEKWLKNYRELFINFNQLELKNRKWSILEKFINDHIWFNQKTFKTLKLIIRKFFKQR</sequence>
<proteinExistence type="predicted"/>
<dbReference type="EMBL" id="DSAC01000109">
    <property type="protein sequence ID" value="HHO74686.1"/>
    <property type="molecule type" value="Genomic_DNA"/>
</dbReference>
<reference evidence="1" key="1">
    <citation type="journal article" date="2020" name="mSystems">
        <title>Genome- and Community-Level Interaction Insights into Carbon Utilization and Element Cycling Functions of Hydrothermarchaeota in Hydrothermal Sediment.</title>
        <authorList>
            <person name="Zhou Z."/>
            <person name="Liu Y."/>
            <person name="Xu W."/>
            <person name="Pan J."/>
            <person name="Luo Z.H."/>
            <person name="Li M."/>
        </authorList>
    </citation>
    <scope>NUCLEOTIDE SEQUENCE [LARGE SCALE GENOMIC DNA]</scope>
    <source>
        <strain evidence="1">SpSt-114</strain>
    </source>
</reference>
<accession>A0A7C5T0U3</accession>
<protein>
    <submittedName>
        <fullName evidence="1">DUF2334 domain-containing protein</fullName>
    </submittedName>
</protein>
<dbReference type="Gene3D" id="3.20.20.370">
    <property type="entry name" value="Glycoside hydrolase/deacetylase"/>
    <property type="match status" value="1"/>
</dbReference>
<comment type="caution">
    <text evidence="1">The sequence shown here is derived from an EMBL/GenBank/DDBJ whole genome shotgun (WGS) entry which is preliminary data.</text>
</comment>
<dbReference type="Pfam" id="PF10096">
    <property type="entry name" value="DUF2334"/>
    <property type="match status" value="1"/>
</dbReference>
<organism evidence="1">
    <name type="scientific">Thermocrinis ruber</name>
    <dbReference type="NCBI Taxonomy" id="75906"/>
    <lineage>
        <taxon>Bacteria</taxon>
        <taxon>Pseudomonadati</taxon>
        <taxon>Aquificota</taxon>
        <taxon>Aquificia</taxon>
        <taxon>Aquificales</taxon>
        <taxon>Aquificaceae</taxon>
        <taxon>Thermocrinis</taxon>
    </lineage>
</organism>
<dbReference type="InterPro" id="IPR018763">
    <property type="entry name" value="DUF2334"/>
</dbReference>
<dbReference type="InterPro" id="IPR011330">
    <property type="entry name" value="Glyco_hydro/deAcase_b/a-brl"/>
</dbReference>